<dbReference type="CDD" id="cd06170">
    <property type="entry name" value="LuxR_C_like"/>
    <property type="match status" value="1"/>
</dbReference>
<evidence type="ECO:0000256" key="3">
    <source>
        <dbReference type="PROSITE-ProRule" id="PRU00169"/>
    </source>
</evidence>
<organism evidence="6 7">
    <name type="scientific">Brevundimonas lenta</name>
    <dbReference type="NCBI Taxonomy" id="424796"/>
    <lineage>
        <taxon>Bacteria</taxon>
        <taxon>Pseudomonadati</taxon>
        <taxon>Pseudomonadota</taxon>
        <taxon>Alphaproteobacteria</taxon>
        <taxon>Caulobacterales</taxon>
        <taxon>Caulobacteraceae</taxon>
        <taxon>Brevundimonas</taxon>
    </lineage>
</organism>
<dbReference type="GO" id="GO:0003677">
    <property type="term" value="F:DNA binding"/>
    <property type="evidence" value="ECO:0007669"/>
    <property type="project" value="UniProtKB-KW"/>
</dbReference>
<dbReference type="InterPro" id="IPR058245">
    <property type="entry name" value="NreC/VraR/RcsB-like_REC"/>
</dbReference>
<protein>
    <submittedName>
        <fullName evidence="6">DNA-binding NarL/FixJ family response regulator</fullName>
    </submittedName>
</protein>
<dbReference type="PRINTS" id="PR00038">
    <property type="entry name" value="HTHLUXR"/>
</dbReference>
<proteinExistence type="predicted"/>
<feature type="domain" description="Response regulatory" evidence="5">
    <location>
        <begin position="7"/>
        <end position="124"/>
    </location>
</feature>
<dbReference type="GO" id="GO:0006355">
    <property type="term" value="P:regulation of DNA-templated transcription"/>
    <property type="evidence" value="ECO:0007669"/>
    <property type="project" value="InterPro"/>
</dbReference>
<dbReference type="SUPFAM" id="SSF46894">
    <property type="entry name" value="C-terminal effector domain of the bipartite response regulators"/>
    <property type="match status" value="1"/>
</dbReference>
<evidence type="ECO:0000313" key="6">
    <source>
        <dbReference type="EMBL" id="MBB4083626.1"/>
    </source>
</evidence>
<dbReference type="InterPro" id="IPR011006">
    <property type="entry name" value="CheY-like_superfamily"/>
</dbReference>
<dbReference type="SMART" id="SM00448">
    <property type="entry name" value="REC"/>
    <property type="match status" value="1"/>
</dbReference>
<dbReference type="SMART" id="SM00421">
    <property type="entry name" value="HTH_LUXR"/>
    <property type="match status" value="1"/>
</dbReference>
<comment type="caution">
    <text evidence="6">The sequence shown here is derived from an EMBL/GenBank/DDBJ whole genome shotgun (WGS) entry which is preliminary data.</text>
</comment>
<feature type="domain" description="HTH luxR-type" evidence="4">
    <location>
        <begin position="147"/>
        <end position="212"/>
    </location>
</feature>
<dbReference type="CDD" id="cd17535">
    <property type="entry name" value="REC_NarL-like"/>
    <property type="match status" value="1"/>
</dbReference>
<dbReference type="Pfam" id="PF00196">
    <property type="entry name" value="GerE"/>
    <property type="match status" value="1"/>
</dbReference>
<dbReference type="PROSITE" id="PS50110">
    <property type="entry name" value="RESPONSE_REGULATORY"/>
    <property type="match status" value="1"/>
</dbReference>
<dbReference type="InterPro" id="IPR000792">
    <property type="entry name" value="Tscrpt_reg_LuxR_C"/>
</dbReference>
<evidence type="ECO:0000313" key="7">
    <source>
        <dbReference type="Proteomes" id="UP000529946"/>
    </source>
</evidence>
<gene>
    <name evidence="6" type="ORF">GGR12_002492</name>
</gene>
<keyword evidence="2 6" id="KW-0238">DNA-binding</keyword>
<dbReference type="EMBL" id="JACIDM010000002">
    <property type="protein sequence ID" value="MBB4083626.1"/>
    <property type="molecule type" value="Genomic_DNA"/>
</dbReference>
<evidence type="ECO:0000256" key="1">
    <source>
        <dbReference type="ARBA" id="ARBA00022553"/>
    </source>
</evidence>
<dbReference type="Proteomes" id="UP000529946">
    <property type="component" value="Unassembled WGS sequence"/>
</dbReference>
<dbReference type="PANTHER" id="PTHR45566">
    <property type="entry name" value="HTH-TYPE TRANSCRIPTIONAL REGULATOR YHJB-RELATED"/>
    <property type="match status" value="1"/>
</dbReference>
<dbReference type="InterPro" id="IPR051015">
    <property type="entry name" value="EvgA-like"/>
</dbReference>
<name>A0A7W6JGE7_9CAUL</name>
<dbReference type="PROSITE" id="PS50043">
    <property type="entry name" value="HTH_LUXR_2"/>
    <property type="match status" value="1"/>
</dbReference>
<dbReference type="Pfam" id="PF00072">
    <property type="entry name" value="Response_reg"/>
    <property type="match status" value="1"/>
</dbReference>
<reference evidence="6 7" key="1">
    <citation type="submission" date="2020-08" db="EMBL/GenBank/DDBJ databases">
        <title>Genomic Encyclopedia of Type Strains, Phase IV (KMG-IV): sequencing the most valuable type-strain genomes for metagenomic binning, comparative biology and taxonomic classification.</title>
        <authorList>
            <person name="Goeker M."/>
        </authorList>
    </citation>
    <scope>NUCLEOTIDE SEQUENCE [LARGE SCALE GENOMIC DNA]</scope>
    <source>
        <strain evidence="6 7">DSM 23960</strain>
    </source>
</reference>
<keyword evidence="7" id="KW-1185">Reference proteome</keyword>
<accession>A0A7W6JGE7</accession>
<dbReference type="SUPFAM" id="SSF52172">
    <property type="entry name" value="CheY-like"/>
    <property type="match status" value="1"/>
</dbReference>
<keyword evidence="1 3" id="KW-0597">Phosphoprotein</keyword>
<evidence type="ECO:0000259" key="4">
    <source>
        <dbReference type="PROSITE" id="PS50043"/>
    </source>
</evidence>
<sequence>MADMRGGILIADSHRLCRGGLKSLLSSDLGIADVTGVDDFPTALAELDRDRKITVLLVDSGLPGMGGMDGLRRIRLRRPELRIVVIAWRQDRSDAFEALAAGAHGYIPKDLPDDEMVQALQTVLGGQIYVPPIISDVTVTTTSTGHDGTLEGELTLRQKEVLTHLAAGLSNKEIARVLNIAEGTVKVHITAAFRALHVHNRVGAVTAMQKIKESGRASQPELPGLKEDGVDKGGTANPLAKLLAAGLPLLTGQAWLMDSGLLSGFL</sequence>
<dbReference type="GO" id="GO:0000160">
    <property type="term" value="P:phosphorelay signal transduction system"/>
    <property type="evidence" value="ECO:0007669"/>
    <property type="project" value="InterPro"/>
</dbReference>
<dbReference type="InterPro" id="IPR001789">
    <property type="entry name" value="Sig_transdc_resp-reg_receiver"/>
</dbReference>
<dbReference type="AlphaFoldDB" id="A0A7W6JGE7"/>
<dbReference type="Gene3D" id="3.40.50.2300">
    <property type="match status" value="1"/>
</dbReference>
<evidence type="ECO:0000256" key="2">
    <source>
        <dbReference type="ARBA" id="ARBA00023125"/>
    </source>
</evidence>
<dbReference type="PANTHER" id="PTHR45566:SF2">
    <property type="entry name" value="NARL SUBFAMILY"/>
    <property type="match status" value="1"/>
</dbReference>
<feature type="modified residue" description="4-aspartylphosphate" evidence="3">
    <location>
        <position position="59"/>
    </location>
</feature>
<dbReference type="InterPro" id="IPR016032">
    <property type="entry name" value="Sig_transdc_resp-reg_C-effctor"/>
</dbReference>
<evidence type="ECO:0000259" key="5">
    <source>
        <dbReference type="PROSITE" id="PS50110"/>
    </source>
</evidence>